<dbReference type="SUPFAM" id="SSF56801">
    <property type="entry name" value="Acetyl-CoA synthetase-like"/>
    <property type="match status" value="1"/>
</dbReference>
<dbReference type="RefSeq" id="WP_084473881.1">
    <property type="nucleotide sequence ID" value="NZ_JAAXOP010000001.1"/>
</dbReference>
<evidence type="ECO:0000313" key="4">
    <source>
        <dbReference type="Proteomes" id="UP000565711"/>
    </source>
</evidence>
<dbReference type="AlphaFoldDB" id="A0A846XXE1"/>
<sequence length="564" mass="59975">MDTASGLLSAQSLGSALTELTAHHTLRDTTVDFPDGGHDGRRLTLARLDDGSSYFARGLLRAGIGPGDVVGIAAPASAAFLVAWFGIVRAGAVAAVLPITAPDRNEQAARLEHLVGASDMRAVVAADTYAAVAEELRRRCPRLSILPITQASPDHGTLPRIDADDLAAIQYTSGSTTAPRGVTLTHRNILTGLAAIASGADLTLDDVWVQWTPLYHDMGLFGLLTSLLNGCPTVSTAPRTFVRRPERFLSMLAETGGTITTGPNFGYDLMIEAAETRTEAMADLDLSRWRLAFNGGEVISPHTVARFTDAFGGRGVAPSVMYPVYGMAEATLAITFPTVGSEPETLWVDRDRLAEDGTVRRVSPGAPAATGLVRVGRPVPGMHLRIAGEFGEECAEGHLGEIQIAGEAVTAGYHRNPAATAELFEDGRLKTGDLGFLVDGELYVGGRRKEMVIVHGRNYFPTDAEYVARRVPGVYRGHAVAFADIDHDSAGGSHECLGVIVESEEPSSSHDDLATLVRKHVTTELDLAAVRVHVVPPGSLTRSTSGKWQRLAAATRLARQQNRG</sequence>
<keyword evidence="4" id="KW-1185">Reference proteome</keyword>
<organism evidence="3 4">
    <name type="scientific">Nocardia vermiculata</name>
    <dbReference type="NCBI Taxonomy" id="257274"/>
    <lineage>
        <taxon>Bacteria</taxon>
        <taxon>Bacillati</taxon>
        <taxon>Actinomycetota</taxon>
        <taxon>Actinomycetes</taxon>
        <taxon>Mycobacteriales</taxon>
        <taxon>Nocardiaceae</taxon>
        <taxon>Nocardia</taxon>
    </lineage>
</organism>
<gene>
    <name evidence="3" type="ORF">HGA08_01425</name>
</gene>
<dbReference type="Proteomes" id="UP000565711">
    <property type="component" value="Unassembled WGS sequence"/>
</dbReference>
<dbReference type="InterPro" id="IPR045851">
    <property type="entry name" value="AMP-bd_C_sf"/>
</dbReference>
<dbReference type="GO" id="GO:0070566">
    <property type="term" value="F:adenylyltransferase activity"/>
    <property type="evidence" value="ECO:0007669"/>
    <property type="project" value="TreeGrafter"/>
</dbReference>
<dbReference type="Gene3D" id="3.40.50.12780">
    <property type="entry name" value="N-terminal domain of ligase-like"/>
    <property type="match status" value="1"/>
</dbReference>
<keyword evidence="3" id="KW-0436">Ligase</keyword>
<proteinExistence type="inferred from homology"/>
<name>A0A846XXE1_9NOCA</name>
<reference evidence="3 4" key="1">
    <citation type="submission" date="2020-04" db="EMBL/GenBank/DDBJ databases">
        <title>MicrobeNet Type strains.</title>
        <authorList>
            <person name="Nicholson A.C."/>
        </authorList>
    </citation>
    <scope>NUCLEOTIDE SEQUENCE [LARGE SCALE GENOMIC DNA]</scope>
    <source>
        <strain evidence="3 4">JCM 12354</strain>
    </source>
</reference>
<dbReference type="GO" id="GO:0005886">
    <property type="term" value="C:plasma membrane"/>
    <property type="evidence" value="ECO:0007669"/>
    <property type="project" value="TreeGrafter"/>
</dbReference>
<dbReference type="Gene3D" id="3.30.300.30">
    <property type="match status" value="1"/>
</dbReference>
<accession>A0A846XXE1</accession>
<dbReference type="EMBL" id="JAAXOP010000001">
    <property type="protein sequence ID" value="NKY48869.1"/>
    <property type="molecule type" value="Genomic_DNA"/>
</dbReference>
<dbReference type="PANTHER" id="PTHR22754:SF32">
    <property type="entry name" value="DISCO-INTERACTING PROTEIN 2"/>
    <property type="match status" value="1"/>
</dbReference>
<comment type="similarity">
    <text evidence="1">Belongs to the ATP-dependent AMP-binding enzyme family.</text>
</comment>
<comment type="caution">
    <text evidence="3">The sequence shown here is derived from an EMBL/GenBank/DDBJ whole genome shotgun (WGS) entry which is preliminary data.</text>
</comment>
<dbReference type="GO" id="GO:0006633">
    <property type="term" value="P:fatty acid biosynthetic process"/>
    <property type="evidence" value="ECO:0007669"/>
    <property type="project" value="TreeGrafter"/>
</dbReference>
<evidence type="ECO:0000259" key="2">
    <source>
        <dbReference type="Pfam" id="PF00501"/>
    </source>
</evidence>
<evidence type="ECO:0000313" key="3">
    <source>
        <dbReference type="EMBL" id="NKY48869.1"/>
    </source>
</evidence>
<dbReference type="GO" id="GO:0016874">
    <property type="term" value="F:ligase activity"/>
    <property type="evidence" value="ECO:0007669"/>
    <property type="project" value="UniProtKB-KW"/>
</dbReference>
<dbReference type="InterPro" id="IPR000873">
    <property type="entry name" value="AMP-dep_synth/lig_dom"/>
</dbReference>
<feature type="domain" description="AMP-dependent synthetase/ligase" evidence="2">
    <location>
        <begin position="33"/>
        <end position="414"/>
    </location>
</feature>
<dbReference type="Pfam" id="PF00501">
    <property type="entry name" value="AMP-binding"/>
    <property type="match status" value="1"/>
</dbReference>
<dbReference type="PANTHER" id="PTHR22754">
    <property type="entry name" value="DISCO-INTERACTING PROTEIN 2 DIP2 -RELATED"/>
    <property type="match status" value="1"/>
</dbReference>
<evidence type="ECO:0000256" key="1">
    <source>
        <dbReference type="ARBA" id="ARBA00006432"/>
    </source>
</evidence>
<protein>
    <submittedName>
        <fullName evidence="3">Fatty acyl-AMP ligase</fullName>
    </submittedName>
</protein>
<dbReference type="InterPro" id="IPR042099">
    <property type="entry name" value="ANL_N_sf"/>
</dbReference>